<keyword evidence="4" id="KW-0804">Transcription</keyword>
<keyword evidence="2" id="KW-0805">Transcription regulation</keyword>
<dbReference type="RefSeq" id="WP_188428877.1">
    <property type="nucleotide sequence ID" value="NZ_BMEX01000001.1"/>
</dbReference>
<name>A0ABQ1FWU9_9BACL</name>
<reference evidence="7" key="1">
    <citation type="journal article" date="2019" name="Int. J. Syst. Evol. Microbiol.">
        <title>The Global Catalogue of Microorganisms (GCM) 10K type strain sequencing project: providing services to taxonomists for standard genome sequencing and annotation.</title>
        <authorList>
            <consortium name="The Broad Institute Genomics Platform"/>
            <consortium name="The Broad Institute Genome Sequencing Center for Infectious Disease"/>
            <person name="Wu L."/>
            <person name="Ma J."/>
        </authorList>
    </citation>
    <scope>NUCLEOTIDE SEQUENCE [LARGE SCALE GENOMIC DNA]</scope>
    <source>
        <strain evidence="7">CGMCC 1.12404</strain>
    </source>
</reference>
<comment type="similarity">
    <text evidence="1">Belongs to the LysR transcriptional regulatory family.</text>
</comment>
<dbReference type="Gene3D" id="1.10.10.10">
    <property type="entry name" value="Winged helix-like DNA-binding domain superfamily/Winged helix DNA-binding domain"/>
    <property type="match status" value="1"/>
</dbReference>
<dbReference type="Gene3D" id="3.40.190.290">
    <property type="match status" value="1"/>
</dbReference>
<protein>
    <submittedName>
        <fullName evidence="6">LysR family transcriptional regulator</fullName>
    </submittedName>
</protein>
<dbReference type="InterPro" id="IPR036388">
    <property type="entry name" value="WH-like_DNA-bd_sf"/>
</dbReference>
<feature type="domain" description="HTH lysR-type" evidence="5">
    <location>
        <begin position="1"/>
        <end position="57"/>
    </location>
</feature>
<comment type="caution">
    <text evidence="6">The sequence shown here is derived from an EMBL/GenBank/DDBJ whole genome shotgun (WGS) entry which is preliminary data.</text>
</comment>
<dbReference type="Pfam" id="PF00126">
    <property type="entry name" value="HTH_1"/>
    <property type="match status" value="1"/>
</dbReference>
<dbReference type="InterPro" id="IPR036390">
    <property type="entry name" value="WH_DNA-bd_sf"/>
</dbReference>
<evidence type="ECO:0000256" key="2">
    <source>
        <dbReference type="ARBA" id="ARBA00023015"/>
    </source>
</evidence>
<sequence>MDPHLRVFVTVAEKKNFSRTAEELHMTQPAVSQYIQALERTMGTKLIERNNKFVCLTKAGEIVYHHAREILGLYTHMQSLVDDLMKVASGNLSIGASYTFGEYILPQVIARLYGQYPLIQPSVTIGNTTEIAESVADRHLDVGIVEGEFNDERLNTEPFAEDWMHIIVPADHPLTRQKQVTIRDLKKENWIVREQGSGTREATEKMFKKLGFAPDHLMEFGSTQLIKESVEAGLGISFLSNWAVRKEESLGTIHLLKMEGTPIPRKFTRITQDTPFQTKALEVFINELHRLEPLFSTENLGKE</sequence>
<dbReference type="SUPFAM" id="SSF53850">
    <property type="entry name" value="Periplasmic binding protein-like II"/>
    <property type="match status" value="1"/>
</dbReference>
<organism evidence="6 7">
    <name type="scientific">Kroppenstedtia guangzhouensis</name>
    <dbReference type="NCBI Taxonomy" id="1274356"/>
    <lineage>
        <taxon>Bacteria</taxon>
        <taxon>Bacillati</taxon>
        <taxon>Bacillota</taxon>
        <taxon>Bacilli</taxon>
        <taxon>Bacillales</taxon>
        <taxon>Thermoactinomycetaceae</taxon>
        <taxon>Kroppenstedtia</taxon>
    </lineage>
</organism>
<keyword evidence="3" id="KW-0238">DNA-binding</keyword>
<gene>
    <name evidence="6" type="ORF">GCM10007416_01960</name>
</gene>
<proteinExistence type="inferred from homology"/>
<evidence type="ECO:0000259" key="5">
    <source>
        <dbReference type="PROSITE" id="PS50931"/>
    </source>
</evidence>
<evidence type="ECO:0000313" key="7">
    <source>
        <dbReference type="Proteomes" id="UP000617979"/>
    </source>
</evidence>
<dbReference type="PANTHER" id="PTHR30126:SF39">
    <property type="entry name" value="HTH-TYPE TRANSCRIPTIONAL REGULATOR CYSL"/>
    <property type="match status" value="1"/>
</dbReference>
<dbReference type="EMBL" id="BMEX01000001">
    <property type="protein sequence ID" value="GGA32903.1"/>
    <property type="molecule type" value="Genomic_DNA"/>
</dbReference>
<evidence type="ECO:0000256" key="3">
    <source>
        <dbReference type="ARBA" id="ARBA00023125"/>
    </source>
</evidence>
<dbReference type="Pfam" id="PF03466">
    <property type="entry name" value="LysR_substrate"/>
    <property type="match status" value="1"/>
</dbReference>
<dbReference type="SUPFAM" id="SSF46785">
    <property type="entry name" value="Winged helix' DNA-binding domain"/>
    <property type="match status" value="1"/>
</dbReference>
<evidence type="ECO:0000256" key="1">
    <source>
        <dbReference type="ARBA" id="ARBA00009437"/>
    </source>
</evidence>
<dbReference type="PROSITE" id="PS50931">
    <property type="entry name" value="HTH_LYSR"/>
    <property type="match status" value="1"/>
</dbReference>
<evidence type="ECO:0000313" key="6">
    <source>
        <dbReference type="EMBL" id="GGA32903.1"/>
    </source>
</evidence>
<keyword evidence="7" id="KW-1185">Reference proteome</keyword>
<dbReference type="PRINTS" id="PR00039">
    <property type="entry name" value="HTHLYSR"/>
</dbReference>
<evidence type="ECO:0000256" key="4">
    <source>
        <dbReference type="ARBA" id="ARBA00023163"/>
    </source>
</evidence>
<dbReference type="CDD" id="cd08420">
    <property type="entry name" value="PBP2_CysL_like"/>
    <property type="match status" value="1"/>
</dbReference>
<accession>A0ABQ1FWU9</accession>
<dbReference type="Proteomes" id="UP000617979">
    <property type="component" value="Unassembled WGS sequence"/>
</dbReference>
<dbReference type="PANTHER" id="PTHR30126">
    <property type="entry name" value="HTH-TYPE TRANSCRIPTIONAL REGULATOR"/>
    <property type="match status" value="1"/>
</dbReference>
<dbReference type="InterPro" id="IPR005119">
    <property type="entry name" value="LysR_subst-bd"/>
</dbReference>
<dbReference type="InterPro" id="IPR000847">
    <property type="entry name" value="LysR_HTH_N"/>
</dbReference>